<gene>
    <name evidence="5 6" type="primary">rpmG</name>
    <name evidence="6" type="ORF">NLO413_1029</name>
</gene>
<dbReference type="Proteomes" id="UP000033562">
    <property type="component" value="Unassembled WGS sequence"/>
</dbReference>
<protein>
    <recommendedName>
        <fullName evidence="4 5">Large ribosomal subunit protein bL33</fullName>
    </recommendedName>
</protein>
<organism evidence="6 7">
    <name type="scientific">Candidatus Neoehrlichia procyonis str. RAC413</name>
    <dbReference type="NCBI Taxonomy" id="1359163"/>
    <lineage>
        <taxon>Bacteria</taxon>
        <taxon>Pseudomonadati</taxon>
        <taxon>Pseudomonadota</taxon>
        <taxon>Alphaproteobacteria</taxon>
        <taxon>Rickettsiales</taxon>
        <taxon>Anaplasmataceae</taxon>
        <taxon>Candidatus Neoehrlichia</taxon>
    </lineage>
</organism>
<dbReference type="STRING" id="1359163.NLO413_1029"/>
<accession>A0A0F3NRX6</accession>
<dbReference type="Gene3D" id="2.20.28.120">
    <property type="entry name" value="Ribosomal protein L33"/>
    <property type="match status" value="1"/>
</dbReference>
<dbReference type="AlphaFoldDB" id="A0A0F3NRX6"/>
<dbReference type="PATRIC" id="fig|1359163.3.peg.995"/>
<dbReference type="PANTHER" id="PTHR15238">
    <property type="entry name" value="54S RIBOSOMAL PROTEIN L39, MITOCHONDRIAL"/>
    <property type="match status" value="1"/>
</dbReference>
<dbReference type="GO" id="GO:0005737">
    <property type="term" value="C:cytoplasm"/>
    <property type="evidence" value="ECO:0007669"/>
    <property type="project" value="UniProtKB-ARBA"/>
</dbReference>
<dbReference type="NCBIfam" id="NF001860">
    <property type="entry name" value="PRK00595.1"/>
    <property type="match status" value="1"/>
</dbReference>
<evidence type="ECO:0000313" key="7">
    <source>
        <dbReference type="Proteomes" id="UP000033562"/>
    </source>
</evidence>
<proteinExistence type="inferred from homology"/>
<comment type="similarity">
    <text evidence="1 5">Belongs to the bacterial ribosomal protein bL33 family.</text>
</comment>
<dbReference type="NCBIfam" id="TIGR01023">
    <property type="entry name" value="rpmG_bact"/>
    <property type="match status" value="1"/>
</dbReference>
<dbReference type="OrthoDB" id="21586at2"/>
<keyword evidence="2 5" id="KW-0689">Ribosomal protein</keyword>
<evidence type="ECO:0000256" key="1">
    <source>
        <dbReference type="ARBA" id="ARBA00007596"/>
    </source>
</evidence>
<dbReference type="GO" id="GO:0006412">
    <property type="term" value="P:translation"/>
    <property type="evidence" value="ECO:0007669"/>
    <property type="project" value="UniProtKB-UniRule"/>
</dbReference>
<dbReference type="HAMAP" id="MF_00294">
    <property type="entry name" value="Ribosomal_bL33"/>
    <property type="match status" value="1"/>
</dbReference>
<evidence type="ECO:0000313" key="6">
    <source>
        <dbReference type="EMBL" id="KJV69629.1"/>
    </source>
</evidence>
<dbReference type="EMBL" id="LANX01000001">
    <property type="protein sequence ID" value="KJV69629.1"/>
    <property type="molecule type" value="Genomic_DNA"/>
</dbReference>
<sequence>MAKKVSNLLVKLVSSAKTGYFYVKKRNPKKLVNKLSFRKYDPIARKHVIFNEEKLK</sequence>
<dbReference type="Pfam" id="PF00471">
    <property type="entry name" value="Ribosomal_L33"/>
    <property type="match status" value="1"/>
</dbReference>
<comment type="caution">
    <text evidence="6">The sequence shown here is derived from an EMBL/GenBank/DDBJ whole genome shotgun (WGS) entry which is preliminary data.</text>
</comment>
<dbReference type="GO" id="GO:0003735">
    <property type="term" value="F:structural constituent of ribosome"/>
    <property type="evidence" value="ECO:0007669"/>
    <property type="project" value="InterPro"/>
</dbReference>
<reference evidence="6 7" key="1">
    <citation type="submission" date="2015-02" db="EMBL/GenBank/DDBJ databases">
        <title>Genome Sequencing of Rickettsiales.</title>
        <authorList>
            <person name="Daugherty S.C."/>
            <person name="Su Q."/>
            <person name="Abolude K."/>
            <person name="Beier-Sexton M."/>
            <person name="Carlyon J.A."/>
            <person name="Carter R."/>
            <person name="Day N.P."/>
            <person name="Dumler S.J."/>
            <person name="Dyachenko V."/>
            <person name="Godinez A."/>
            <person name="Kurtti T.J."/>
            <person name="Lichay M."/>
            <person name="Mullins K.E."/>
            <person name="Ott S."/>
            <person name="Pappas-Brown V."/>
            <person name="Paris D.H."/>
            <person name="Patel P."/>
            <person name="Richards A.L."/>
            <person name="Sadzewicz L."/>
            <person name="Sears K."/>
            <person name="Seidman D."/>
            <person name="Sengamalay N."/>
            <person name="Stenos J."/>
            <person name="Tallon L.J."/>
            <person name="Vincent G."/>
            <person name="Fraser C.M."/>
            <person name="Munderloh U."/>
            <person name="Dunning-Hotopp J.C."/>
        </authorList>
    </citation>
    <scope>NUCLEOTIDE SEQUENCE [LARGE SCALE GENOMIC DNA]</scope>
    <source>
        <strain evidence="6 7">RAC413</strain>
    </source>
</reference>
<evidence type="ECO:0000256" key="2">
    <source>
        <dbReference type="ARBA" id="ARBA00022980"/>
    </source>
</evidence>
<name>A0A0F3NRX6_9RICK</name>
<keyword evidence="7" id="KW-1185">Reference proteome</keyword>
<evidence type="ECO:0000256" key="3">
    <source>
        <dbReference type="ARBA" id="ARBA00023274"/>
    </source>
</evidence>
<dbReference type="InterPro" id="IPR001705">
    <property type="entry name" value="Ribosomal_bL33"/>
</dbReference>
<dbReference type="SUPFAM" id="SSF57829">
    <property type="entry name" value="Zn-binding ribosomal proteins"/>
    <property type="match status" value="1"/>
</dbReference>
<dbReference type="InterPro" id="IPR038584">
    <property type="entry name" value="Ribosomal_bL33_sf"/>
</dbReference>
<evidence type="ECO:0000256" key="4">
    <source>
        <dbReference type="ARBA" id="ARBA00035176"/>
    </source>
</evidence>
<dbReference type="InterPro" id="IPR011332">
    <property type="entry name" value="Ribosomal_zn-bd"/>
</dbReference>
<keyword evidence="3 5" id="KW-0687">Ribonucleoprotein</keyword>
<dbReference type="GO" id="GO:0015934">
    <property type="term" value="C:large ribosomal subunit"/>
    <property type="evidence" value="ECO:0007669"/>
    <property type="project" value="TreeGrafter"/>
</dbReference>
<dbReference type="PANTHER" id="PTHR15238:SF1">
    <property type="entry name" value="LARGE RIBOSOMAL SUBUNIT PROTEIN BL33M"/>
    <property type="match status" value="1"/>
</dbReference>
<evidence type="ECO:0000256" key="5">
    <source>
        <dbReference type="HAMAP-Rule" id="MF_00294"/>
    </source>
</evidence>
<dbReference type="RefSeq" id="WP_045809297.1">
    <property type="nucleotide sequence ID" value="NZ_LANX01000001.1"/>
</dbReference>